<gene>
    <name evidence="7" type="ORF">N476_18060</name>
</gene>
<proteinExistence type="predicted"/>
<dbReference type="InterPro" id="IPR000421">
    <property type="entry name" value="FA58C"/>
</dbReference>
<dbReference type="PATRIC" id="fig|1365251.3.peg.2914"/>
<name>A0A161Y1K6_9GAMM</name>
<keyword evidence="1" id="KW-0677">Repeat</keyword>
<dbReference type="PROSITE" id="PS51406">
    <property type="entry name" value="FIBRINOGEN_C_2"/>
    <property type="match status" value="1"/>
</dbReference>
<dbReference type="GO" id="GO:0005615">
    <property type="term" value="C:extracellular space"/>
    <property type="evidence" value="ECO:0007669"/>
    <property type="project" value="TreeGrafter"/>
</dbReference>
<dbReference type="RefSeq" id="WP_063362318.1">
    <property type="nucleotide sequence ID" value="NZ_AUXZ01000079.1"/>
</dbReference>
<dbReference type="PANTHER" id="PTHR16146:SF46">
    <property type="entry name" value="INTELECTIN-1A-RELATED"/>
    <property type="match status" value="1"/>
</dbReference>
<feature type="domain" description="F5/8 type C" evidence="5">
    <location>
        <begin position="554"/>
        <end position="657"/>
    </location>
</feature>
<evidence type="ECO:0000313" key="8">
    <source>
        <dbReference type="Proteomes" id="UP000076503"/>
    </source>
</evidence>
<feature type="chain" id="PRO_5007829442" description="Fibrinogen C-terminal domain-containing protein" evidence="4">
    <location>
        <begin position="27"/>
        <end position="862"/>
    </location>
</feature>
<evidence type="ECO:0008006" key="9">
    <source>
        <dbReference type="Google" id="ProtNLM"/>
    </source>
</evidence>
<dbReference type="EMBL" id="AUXZ01000079">
    <property type="protein sequence ID" value="KZN49910.1"/>
    <property type="molecule type" value="Genomic_DNA"/>
</dbReference>
<organism evidence="7 8">
    <name type="scientific">Pseudoalteromonas luteoviolacea H33</name>
    <dbReference type="NCBI Taxonomy" id="1365251"/>
    <lineage>
        <taxon>Bacteria</taxon>
        <taxon>Pseudomonadati</taxon>
        <taxon>Pseudomonadota</taxon>
        <taxon>Gammaproteobacteria</taxon>
        <taxon>Alteromonadales</taxon>
        <taxon>Pseudoalteromonadaceae</taxon>
        <taxon>Pseudoalteromonas</taxon>
    </lineage>
</organism>
<evidence type="ECO:0000259" key="5">
    <source>
        <dbReference type="PROSITE" id="PS50022"/>
    </source>
</evidence>
<dbReference type="InterPro" id="IPR008979">
    <property type="entry name" value="Galactose-bd-like_sf"/>
</dbReference>
<dbReference type="Pfam" id="PF01391">
    <property type="entry name" value="Collagen"/>
    <property type="match status" value="1"/>
</dbReference>
<dbReference type="NCBIfam" id="NF040941">
    <property type="entry name" value="GGGWT_bact"/>
    <property type="match status" value="2"/>
</dbReference>
<feature type="region of interest" description="Disordered" evidence="3">
    <location>
        <begin position="668"/>
        <end position="687"/>
    </location>
</feature>
<accession>A0A161Y1K6</accession>
<comment type="caution">
    <text evidence="7">The sequence shown here is derived from an EMBL/GenBank/DDBJ whole genome shotgun (WGS) entry which is preliminary data.</text>
</comment>
<evidence type="ECO:0000313" key="7">
    <source>
        <dbReference type="EMBL" id="KZN49910.1"/>
    </source>
</evidence>
<evidence type="ECO:0000256" key="4">
    <source>
        <dbReference type="SAM" id="SignalP"/>
    </source>
</evidence>
<evidence type="ECO:0000259" key="6">
    <source>
        <dbReference type="PROSITE" id="PS51406"/>
    </source>
</evidence>
<dbReference type="InterPro" id="IPR036056">
    <property type="entry name" value="Fibrinogen-like_C"/>
</dbReference>
<dbReference type="AlphaFoldDB" id="A0A161Y1K6"/>
<keyword evidence="4" id="KW-0732">Signal</keyword>
<dbReference type="PANTHER" id="PTHR16146">
    <property type="entry name" value="INTELECTIN"/>
    <property type="match status" value="1"/>
</dbReference>
<feature type="signal peptide" evidence="4">
    <location>
        <begin position="1"/>
        <end position="26"/>
    </location>
</feature>
<protein>
    <recommendedName>
        <fullName evidence="9">Fibrinogen C-terminal domain-containing protein</fullName>
    </recommendedName>
</protein>
<evidence type="ECO:0000256" key="2">
    <source>
        <dbReference type="ARBA" id="ARBA00023157"/>
    </source>
</evidence>
<dbReference type="Proteomes" id="UP000076503">
    <property type="component" value="Unassembled WGS sequence"/>
</dbReference>
<evidence type="ECO:0000256" key="3">
    <source>
        <dbReference type="SAM" id="MobiDB-lite"/>
    </source>
</evidence>
<dbReference type="Gene3D" id="2.60.120.260">
    <property type="entry name" value="Galactose-binding domain-like"/>
    <property type="match status" value="1"/>
</dbReference>
<dbReference type="PROSITE" id="PS50022">
    <property type="entry name" value="FA58C_3"/>
    <property type="match status" value="1"/>
</dbReference>
<reference evidence="7 8" key="1">
    <citation type="submission" date="2013-07" db="EMBL/GenBank/DDBJ databases">
        <title>Comparative Genomic and Metabolomic Analysis of Twelve Strains of Pseudoalteromonas luteoviolacea.</title>
        <authorList>
            <person name="Vynne N.G."/>
            <person name="Mansson M."/>
            <person name="Gram L."/>
        </authorList>
    </citation>
    <scope>NUCLEOTIDE SEQUENCE [LARGE SCALE GENOMIC DNA]</scope>
    <source>
        <strain evidence="7 8">H33</strain>
    </source>
</reference>
<dbReference type="GO" id="GO:0070492">
    <property type="term" value="F:oligosaccharide binding"/>
    <property type="evidence" value="ECO:0007669"/>
    <property type="project" value="TreeGrafter"/>
</dbReference>
<keyword evidence="2" id="KW-1015">Disulfide bond</keyword>
<dbReference type="InterPro" id="IPR002181">
    <property type="entry name" value="Fibrinogen_a/b/g_C_dom"/>
</dbReference>
<dbReference type="SUPFAM" id="SSF49785">
    <property type="entry name" value="Galactose-binding domain-like"/>
    <property type="match status" value="1"/>
</dbReference>
<sequence length="862" mass="94292">MRKLKTKSVAKWVAMMLGVSSSVVQSQELILNGDFSAQGLMESETSMAADHWIFSGAGDAGILNPSLAHYSNESEINNIGFAGSQSMMMQDLGVPLDLNSNYRVRLNLGWRENADAFNFKIGLRVDNHTLDITPNTSLTKGTFTQLDVEFKPDAATHQYLADLNANLFLVLENNDTQVSFIDFDDVSVTISPKNTDSDQDGMLDTWEVNFGLNPNDPLDSSFDFDNDKVSNLDEFLAGTDPTDPTSFPHIFQHRFTGNVEIESALRLVPQNTAPLICDSAHEGSMYYNSIERLVFICDGTIWNEFKGSQGETGTAGPQGIQGPQGVQGDRGPEGPIGATGLTGPQGLQGIQGVQGIQGIPGTSHWQDSASAVTTNVNVGVGTVTPNAALEVIGNAIANDPIESNHLVTKAYSDAQYIELKQKYDHLLTMINTLNKDVFPSDGRSCTDVLSNNPNAKSGVYQIDTDGPGGEVAVAYFCDMQNLDASRPTIPGDTTGQNDNIALIYSNGLQPHSYTASGTVNQFSPAGAFDGHLYYTDPGAKVNPDAGNIVTNGIWLAPTNSNEWLQVNFGKKAVVTGFKTQVSTQHAEFSPRTPKDVILQISDDGINFVDHEHIVMEQGTVHVTLNNAAFAKHFRLHVTNTHGSSDYVQIDEMEYYGFFVQSEQQGPIDSQGSSCRTIQSENPQSGSGFFQIDPDGSGDIAPFTTYCDMETKGGGWTLVGIRYVPNKPYDHINNFDVLFTETNNITSFDDNYHLPDTHWQYMKANSQELMMSMRDVGVYAIADVAQLQNANCMPLVDTLGRVPNQTGENQFRLFWHESSGCSGTGLDYSMLNYHNIYTHDKSIYKDTNISTLAVEQTTYIFVR</sequence>
<dbReference type="InterPro" id="IPR008160">
    <property type="entry name" value="Collagen"/>
</dbReference>
<dbReference type="Gene3D" id="2.60.120.1000">
    <property type="match status" value="2"/>
</dbReference>
<dbReference type="OrthoDB" id="9785394at2"/>
<dbReference type="Pfam" id="PF00147">
    <property type="entry name" value="Fibrinogen_C"/>
    <property type="match status" value="1"/>
</dbReference>
<feature type="region of interest" description="Disordered" evidence="3">
    <location>
        <begin position="308"/>
        <end position="336"/>
    </location>
</feature>
<dbReference type="SUPFAM" id="SSF56496">
    <property type="entry name" value="Fibrinogen C-terminal domain-like"/>
    <property type="match status" value="1"/>
</dbReference>
<evidence type="ECO:0000256" key="1">
    <source>
        <dbReference type="ARBA" id="ARBA00022737"/>
    </source>
</evidence>
<feature type="compositionally biased region" description="Low complexity" evidence="3">
    <location>
        <begin position="317"/>
        <end position="327"/>
    </location>
</feature>
<dbReference type="Pfam" id="PF00754">
    <property type="entry name" value="F5_F8_type_C"/>
    <property type="match status" value="1"/>
</dbReference>
<feature type="domain" description="Fibrinogen C-terminal" evidence="6">
    <location>
        <begin position="665"/>
        <end position="721"/>
    </location>
</feature>